<dbReference type="InterPro" id="IPR045275">
    <property type="entry name" value="MscS_archaea/bacteria_type"/>
</dbReference>
<keyword evidence="7" id="KW-0407">Ion channel</keyword>
<evidence type="ECO:0000313" key="12">
    <source>
        <dbReference type="Proteomes" id="UP000318055"/>
    </source>
</evidence>
<keyword evidence="6 7" id="KW-0472">Membrane</keyword>
<name>A0A518RFE0_9SPHN</name>
<feature type="domain" description="Mechanosensitive ion channel MscS C-terminal" evidence="9">
    <location>
        <begin position="351"/>
        <end position="427"/>
    </location>
</feature>
<keyword evidence="4 7" id="KW-0812">Transmembrane</keyword>
<keyword evidence="7" id="KW-0997">Cell inner membrane</keyword>
<evidence type="ECO:0000256" key="7">
    <source>
        <dbReference type="RuleBase" id="RU369025"/>
    </source>
</evidence>
<dbReference type="Pfam" id="PF21088">
    <property type="entry name" value="MS_channel_1st"/>
    <property type="match status" value="1"/>
</dbReference>
<keyword evidence="3" id="KW-1003">Cell membrane</keyword>
<comment type="caution">
    <text evidence="7">Lacks conserved residue(s) required for the propagation of feature annotation.</text>
</comment>
<dbReference type="Proteomes" id="UP000318055">
    <property type="component" value="Chromosome"/>
</dbReference>
<evidence type="ECO:0000259" key="9">
    <source>
        <dbReference type="Pfam" id="PF21082"/>
    </source>
</evidence>
<dbReference type="KEGG" id="ssua:FPZ54_08940"/>
<keyword evidence="7" id="KW-0813">Transport</keyword>
<evidence type="ECO:0000256" key="4">
    <source>
        <dbReference type="ARBA" id="ARBA00022692"/>
    </source>
</evidence>
<organism evidence="11 12">
    <name type="scientific">Sphingomonas suaedae</name>
    <dbReference type="NCBI Taxonomy" id="2599297"/>
    <lineage>
        <taxon>Bacteria</taxon>
        <taxon>Pseudomonadati</taxon>
        <taxon>Pseudomonadota</taxon>
        <taxon>Alphaproteobacteria</taxon>
        <taxon>Sphingomonadales</taxon>
        <taxon>Sphingomonadaceae</taxon>
        <taxon>Sphingomonas</taxon>
    </lineage>
</organism>
<dbReference type="InterPro" id="IPR049278">
    <property type="entry name" value="MS_channel_C"/>
</dbReference>
<keyword evidence="7" id="KW-0406">Ion transport</keyword>
<dbReference type="SUPFAM" id="SSF82861">
    <property type="entry name" value="Mechanosensitive channel protein MscS (YggB), transmembrane region"/>
    <property type="match status" value="1"/>
</dbReference>
<dbReference type="OrthoDB" id="9814206at2"/>
<dbReference type="InterPro" id="IPR010920">
    <property type="entry name" value="LSM_dom_sf"/>
</dbReference>
<evidence type="ECO:0000256" key="3">
    <source>
        <dbReference type="ARBA" id="ARBA00022475"/>
    </source>
</evidence>
<feature type="transmembrane region" description="Helical" evidence="7">
    <location>
        <begin position="189"/>
        <end position="210"/>
    </location>
</feature>
<comment type="function">
    <text evidence="7">Mechanosensitive channel that participates in the regulation of osmotic pressure changes within the cell, opening in response to stretch forces in the membrane lipid bilayer, without the need for other proteins. Contributes to normal resistance to hypoosmotic shock. Forms an ion channel of 1.0 nanosiemens conductance with a slight preference for anions.</text>
</comment>
<proteinExistence type="inferred from homology"/>
<dbReference type="InterPro" id="IPR023408">
    <property type="entry name" value="MscS_beta-dom_sf"/>
</dbReference>
<feature type="transmembrane region" description="Helical" evidence="7">
    <location>
        <begin position="255"/>
        <end position="283"/>
    </location>
</feature>
<evidence type="ECO:0000259" key="8">
    <source>
        <dbReference type="Pfam" id="PF00924"/>
    </source>
</evidence>
<dbReference type="PANTHER" id="PTHR30221:SF1">
    <property type="entry name" value="SMALL-CONDUCTANCE MECHANOSENSITIVE CHANNEL"/>
    <property type="match status" value="1"/>
</dbReference>
<dbReference type="Pfam" id="PF05552">
    <property type="entry name" value="MS_channel_1st_1"/>
    <property type="match status" value="1"/>
</dbReference>
<dbReference type="AlphaFoldDB" id="A0A518RFE0"/>
<accession>A0A518RFE0</accession>
<protein>
    <recommendedName>
        <fullName evidence="7">Small-conductance mechanosensitive channel</fullName>
    </recommendedName>
</protein>
<evidence type="ECO:0000313" key="11">
    <source>
        <dbReference type="EMBL" id="QDX26134.1"/>
    </source>
</evidence>
<dbReference type="Gene3D" id="3.30.70.100">
    <property type="match status" value="1"/>
</dbReference>
<evidence type="ECO:0000259" key="10">
    <source>
        <dbReference type="Pfam" id="PF21088"/>
    </source>
</evidence>
<dbReference type="PANTHER" id="PTHR30221">
    <property type="entry name" value="SMALL-CONDUCTANCE MECHANOSENSITIVE CHANNEL"/>
    <property type="match status" value="1"/>
</dbReference>
<dbReference type="EMBL" id="CP042239">
    <property type="protein sequence ID" value="QDX26134.1"/>
    <property type="molecule type" value="Genomic_DNA"/>
</dbReference>
<comment type="subunit">
    <text evidence="7">Homoheptamer.</text>
</comment>
<evidence type="ECO:0000256" key="5">
    <source>
        <dbReference type="ARBA" id="ARBA00022989"/>
    </source>
</evidence>
<dbReference type="Gene3D" id="2.30.30.60">
    <property type="match status" value="1"/>
</dbReference>
<dbReference type="InterPro" id="IPR049142">
    <property type="entry name" value="MS_channel_1st"/>
</dbReference>
<dbReference type="InterPro" id="IPR008910">
    <property type="entry name" value="MSC_TM_helix"/>
</dbReference>
<dbReference type="InterPro" id="IPR006685">
    <property type="entry name" value="MscS_channel_2nd"/>
</dbReference>
<gene>
    <name evidence="11" type="ORF">FPZ54_08940</name>
</gene>
<dbReference type="Pfam" id="PF00924">
    <property type="entry name" value="MS_channel_2nd"/>
    <property type="match status" value="1"/>
</dbReference>
<evidence type="ECO:0000256" key="1">
    <source>
        <dbReference type="ARBA" id="ARBA00004651"/>
    </source>
</evidence>
<reference evidence="11 12" key="1">
    <citation type="submission" date="2019-07" db="EMBL/GenBank/DDBJ databases">
        <title>Sphingomonas alkalisoli sp. nov., isolated from rhizosphere soil of Suaedae salsa.</title>
        <authorList>
            <person name="Zhang H."/>
            <person name="Xu L."/>
            <person name="Zhang J.-X."/>
            <person name="Sun J.-Q."/>
        </authorList>
    </citation>
    <scope>NUCLEOTIDE SEQUENCE [LARGE SCALE GENOMIC DNA]</scope>
    <source>
        <strain evidence="11 12">XS-10</strain>
    </source>
</reference>
<dbReference type="Gene3D" id="1.10.287.1260">
    <property type="match status" value="1"/>
</dbReference>
<feature type="domain" description="Mechanosensitive ion channel transmembrane helices 2/3" evidence="10">
    <location>
        <begin position="230"/>
        <end position="270"/>
    </location>
</feature>
<evidence type="ECO:0000256" key="6">
    <source>
        <dbReference type="ARBA" id="ARBA00023136"/>
    </source>
</evidence>
<keyword evidence="5 7" id="KW-1133">Transmembrane helix</keyword>
<dbReference type="GO" id="GO:0008381">
    <property type="term" value="F:mechanosensitive monoatomic ion channel activity"/>
    <property type="evidence" value="ECO:0007669"/>
    <property type="project" value="InterPro"/>
</dbReference>
<feature type="transmembrane region" description="Helical" evidence="7">
    <location>
        <begin position="230"/>
        <end position="249"/>
    </location>
</feature>
<keyword evidence="12" id="KW-1185">Reference proteome</keyword>
<dbReference type="GO" id="GO:0005886">
    <property type="term" value="C:plasma membrane"/>
    <property type="evidence" value="ECO:0007669"/>
    <property type="project" value="UniProtKB-SubCell"/>
</dbReference>
<comment type="similarity">
    <text evidence="2 7">Belongs to the MscS (TC 1.A.23) family.</text>
</comment>
<dbReference type="InterPro" id="IPR011066">
    <property type="entry name" value="MscS_channel_C_sf"/>
</dbReference>
<dbReference type="Pfam" id="PF21082">
    <property type="entry name" value="MS_channel_3rd"/>
    <property type="match status" value="1"/>
</dbReference>
<feature type="domain" description="Mechanosensitive ion channel MscS" evidence="8">
    <location>
        <begin position="271"/>
        <end position="336"/>
    </location>
</feature>
<evidence type="ECO:0000256" key="2">
    <source>
        <dbReference type="ARBA" id="ARBA00008017"/>
    </source>
</evidence>
<dbReference type="InterPro" id="IPR011014">
    <property type="entry name" value="MscS_channel_TM-2"/>
</dbReference>
<comment type="subcellular location">
    <subcellularLocation>
        <location evidence="7">Cell inner membrane</location>
        <topology evidence="7">Multi-pass membrane protein</topology>
    </subcellularLocation>
    <subcellularLocation>
        <location evidence="1">Cell membrane</location>
        <topology evidence="1">Multi-pass membrane protein</topology>
    </subcellularLocation>
</comment>
<dbReference type="SUPFAM" id="SSF50182">
    <property type="entry name" value="Sm-like ribonucleoproteins"/>
    <property type="match status" value="1"/>
</dbReference>
<sequence length="445" mass="47840">MTGRNRIIVVIAITVAFPPLCAPIRANAWWLQTARWLLPVLLAVFCSPALAQGDVATVRIDGRGVFQVGPGAEDGDPAARARRVEERLSPLLGNPDALAPAAPRRTTAGWSVTVSGIPVVSVTPRDAEDAFTTEADLARQWAAALDTALQSARERRLGWGGRFVTETRGSGEAAIGRLAESVSRIIPRVLAAAIVIALFWLLARGVRGLLRLIFRRTVEDVTVESLVKQLTYYAIITLGFFVAVDALGFDPTTVAAGLGLSGIVLGFALKDILSNFVSGLLLLTLRPFRIGDQIVVGDLEGSVEKIELRATRLRAYDGRVMLVPNAEVFTSRIVNNTADPLRRGAVALWLGYDVDVDRALDVIRNAALRATGVLESPPPAVRIDDLGQDDIRVEVTFWADSQRSDYKNTAAAVRAAILDNLVASGISLPDPSTRTVTVKDTSPDK</sequence>
<dbReference type="SUPFAM" id="SSF82689">
    <property type="entry name" value="Mechanosensitive channel protein MscS (YggB), C-terminal domain"/>
    <property type="match status" value="1"/>
</dbReference>